<dbReference type="GO" id="GO:0003700">
    <property type="term" value="F:DNA-binding transcription factor activity"/>
    <property type="evidence" value="ECO:0007669"/>
    <property type="project" value="TreeGrafter"/>
</dbReference>
<dbReference type="PANTHER" id="PTHR30146:SF45">
    <property type="entry name" value="CATABOLITE REPRESSOR_ACTIVATOR"/>
    <property type="match status" value="1"/>
</dbReference>
<dbReference type="InterPro" id="IPR001761">
    <property type="entry name" value="Peripla_BP/Lac1_sug-bd_dom"/>
</dbReference>
<dbReference type="Gene3D" id="1.10.260.40">
    <property type="entry name" value="lambda repressor-like DNA-binding domains"/>
    <property type="match status" value="1"/>
</dbReference>
<evidence type="ECO:0000256" key="3">
    <source>
        <dbReference type="ARBA" id="ARBA00023125"/>
    </source>
</evidence>
<dbReference type="GO" id="GO:0009750">
    <property type="term" value="P:response to fructose"/>
    <property type="evidence" value="ECO:0007669"/>
    <property type="project" value="InterPro"/>
</dbReference>
<evidence type="ECO:0000259" key="6">
    <source>
        <dbReference type="PROSITE" id="PS50932"/>
    </source>
</evidence>
<name>A0A4Y3IQ00_9VIBR</name>
<keyword evidence="2" id="KW-0805">Transcription regulation</keyword>
<dbReference type="PANTHER" id="PTHR30146">
    <property type="entry name" value="LACI-RELATED TRANSCRIPTIONAL REPRESSOR"/>
    <property type="match status" value="1"/>
</dbReference>
<dbReference type="NCBIfam" id="NF008452">
    <property type="entry name" value="PRK11303.1"/>
    <property type="match status" value="1"/>
</dbReference>
<gene>
    <name evidence="7" type="ORF">VCO01S_20030</name>
</gene>
<dbReference type="Proteomes" id="UP000318242">
    <property type="component" value="Unassembled WGS sequence"/>
</dbReference>
<reference evidence="7 8" key="1">
    <citation type="submission" date="2019-06" db="EMBL/GenBank/DDBJ databases">
        <title>Whole genome shotgun sequence of Vibrio comitans NBRC 102076.</title>
        <authorList>
            <person name="Hosoyama A."/>
            <person name="Uohara A."/>
            <person name="Ohji S."/>
            <person name="Ichikawa N."/>
        </authorList>
    </citation>
    <scope>NUCLEOTIDE SEQUENCE [LARGE SCALE GENOMIC DNA]</scope>
    <source>
        <strain evidence="7 8">NBRC 102076</strain>
    </source>
</reference>
<keyword evidence="3 7" id="KW-0238">DNA-binding</keyword>
<sequence length="329" mass="36275">MTLEEIAKLAGVSKTTASYVINGKAKKYRISEKTQQKVMAVVDEHKFRPDLAASSLRAGSSRSFGLIIPDLENTSYARLAKLLEQNSRQAGYQILIGCSDDEPETEQALAQALVSRRIDALFVATSMADANEYYQVLLQKGTPVIALDRPMDDEIFSCVVSEDFEAALQLTHSILDSNVKSVGLIGALPNLPISRDRQLGLEAAIKGLNIELMLNYGEHFSADEGRRLIQEWVDNDCMPDAIVCTSYTLLEGVLDVVLPSHDLVESLQVATFGDNRLLDFIPLKVNAMAQRFEEIADSALALALNASAKRYEPGVEFVERALKVRNKRP</sequence>
<dbReference type="NCBIfam" id="TIGR02417">
    <property type="entry name" value="fruct_sucro_rep"/>
    <property type="match status" value="1"/>
</dbReference>
<keyword evidence="4" id="KW-0010">Activator</keyword>
<evidence type="ECO:0000256" key="5">
    <source>
        <dbReference type="ARBA" id="ARBA00023163"/>
    </source>
</evidence>
<protein>
    <submittedName>
        <fullName evidence="7">DNA-binding transcriptional regulator FruR</fullName>
    </submittedName>
</protein>
<evidence type="ECO:0000256" key="1">
    <source>
        <dbReference type="ARBA" id="ARBA00022491"/>
    </source>
</evidence>
<dbReference type="InterPro" id="IPR010982">
    <property type="entry name" value="Lambda_DNA-bd_dom_sf"/>
</dbReference>
<evidence type="ECO:0000313" key="8">
    <source>
        <dbReference type="Proteomes" id="UP000318242"/>
    </source>
</evidence>
<keyword evidence="5" id="KW-0804">Transcription</keyword>
<dbReference type="Pfam" id="PF00532">
    <property type="entry name" value="Peripla_BP_1"/>
    <property type="match status" value="1"/>
</dbReference>
<dbReference type="SUPFAM" id="SSF47413">
    <property type="entry name" value="lambda repressor-like DNA-binding domains"/>
    <property type="match status" value="1"/>
</dbReference>
<proteinExistence type="predicted"/>
<dbReference type="CDD" id="cd01392">
    <property type="entry name" value="HTH_LacI"/>
    <property type="match status" value="1"/>
</dbReference>
<dbReference type="SUPFAM" id="SSF53822">
    <property type="entry name" value="Periplasmic binding protein-like I"/>
    <property type="match status" value="1"/>
</dbReference>
<dbReference type="EMBL" id="BJLH01000008">
    <property type="protein sequence ID" value="GEA60810.1"/>
    <property type="molecule type" value="Genomic_DNA"/>
</dbReference>
<accession>A0A4Y3IQ00</accession>
<dbReference type="RefSeq" id="WP_141271214.1">
    <property type="nucleotide sequence ID" value="NZ_BJLH01000008.1"/>
</dbReference>
<dbReference type="InterPro" id="IPR000843">
    <property type="entry name" value="HTH_LacI"/>
</dbReference>
<evidence type="ECO:0000256" key="2">
    <source>
        <dbReference type="ARBA" id="ARBA00023015"/>
    </source>
</evidence>
<comment type="caution">
    <text evidence="7">The sequence shown here is derived from an EMBL/GenBank/DDBJ whole genome shotgun (WGS) entry which is preliminary data.</text>
</comment>
<evidence type="ECO:0000256" key="4">
    <source>
        <dbReference type="ARBA" id="ARBA00023159"/>
    </source>
</evidence>
<keyword evidence="8" id="KW-1185">Reference proteome</keyword>
<keyword evidence="1" id="KW-0678">Repressor</keyword>
<dbReference type="PROSITE" id="PS00356">
    <property type="entry name" value="HTH_LACI_1"/>
    <property type="match status" value="1"/>
</dbReference>
<dbReference type="Gene3D" id="3.40.50.2300">
    <property type="match status" value="2"/>
</dbReference>
<dbReference type="SMART" id="SM00354">
    <property type="entry name" value="HTH_LACI"/>
    <property type="match status" value="1"/>
</dbReference>
<feature type="domain" description="HTH lacI-type" evidence="6">
    <location>
        <begin position="1"/>
        <end position="58"/>
    </location>
</feature>
<dbReference type="AlphaFoldDB" id="A0A4Y3IQ00"/>
<dbReference type="FunFam" id="1.10.260.40:FF:000008">
    <property type="entry name" value="Fructose repressor (Catabolite repressor/activator)"/>
    <property type="match status" value="1"/>
</dbReference>
<dbReference type="PROSITE" id="PS50932">
    <property type="entry name" value="HTH_LACI_2"/>
    <property type="match status" value="1"/>
</dbReference>
<dbReference type="InterPro" id="IPR028082">
    <property type="entry name" value="Peripla_BP_I"/>
</dbReference>
<organism evidence="7 8">
    <name type="scientific">Vibrio comitans NBRC 102076</name>
    <dbReference type="NCBI Taxonomy" id="1219078"/>
    <lineage>
        <taxon>Bacteria</taxon>
        <taxon>Pseudomonadati</taxon>
        <taxon>Pseudomonadota</taxon>
        <taxon>Gammaproteobacteria</taxon>
        <taxon>Vibrionales</taxon>
        <taxon>Vibrionaceae</taxon>
        <taxon>Vibrio</taxon>
    </lineage>
</organism>
<evidence type="ECO:0000313" key="7">
    <source>
        <dbReference type="EMBL" id="GEA60810.1"/>
    </source>
</evidence>
<dbReference type="InterPro" id="IPR012781">
    <property type="entry name" value="Fruct_sucro_rep"/>
</dbReference>
<dbReference type="GO" id="GO:0000976">
    <property type="term" value="F:transcription cis-regulatory region binding"/>
    <property type="evidence" value="ECO:0007669"/>
    <property type="project" value="TreeGrafter"/>
</dbReference>
<dbReference type="OrthoDB" id="7055227at2"/>
<dbReference type="Pfam" id="PF00356">
    <property type="entry name" value="LacI"/>
    <property type="match status" value="1"/>
</dbReference>